<dbReference type="Gene3D" id="3.90.1150.10">
    <property type="entry name" value="Aspartate Aminotransferase, domain 1"/>
    <property type="match status" value="1"/>
</dbReference>
<sequence>MDLLFHTVPQILGYFNVNNSTLVEKIKKIAPNLNKTELLQKRKKYIGSKCQIFYDKDPFVVSSASMQYLYDEEGNQFIDCISNVQHVGHCHPVVVETISTQLATSTCNVRFVSSILTECAEQLLKTLPGLDTVLFCNSGSEANDLAMRLARDFTNNEDIIVLDHAYHGHITSTMKISPYKFDHGSTIKKPEWVHVAPVPDVYRGQFQLQDNELCDESKLMEAGQKYANSVHEILESAKQNNRRVAAYIAEALQSCGGQIMPPKGYMKSVAEYVRKNGGVMIIDEVQTGFGRVGSSFWAHQIHRDGFIPDIVTMGKPMGNGFPVAAVVTRKEIADKLGGEAAYFNTYGGNPVACAAVLGVLRVINDEKLLDHSQKMGSLFERELRILMQKHNCIGDIRGVGMFWGLDIVKDRRSREPDTELALALIMKLRQQYGVLLNADGPHTNILKFKPPLCFNESDLRESINALDKALLELCV</sequence>
<reference evidence="4" key="1">
    <citation type="submission" date="2022-01" db="EMBL/GenBank/DDBJ databases">
        <title>Genome Sequence Resource for Two Populations of Ditylenchus destructor, the Migratory Endoparasitic Phytonematode.</title>
        <authorList>
            <person name="Zhang H."/>
            <person name="Lin R."/>
            <person name="Xie B."/>
        </authorList>
    </citation>
    <scope>NUCLEOTIDE SEQUENCE</scope>
    <source>
        <strain evidence="4">BazhouSP</strain>
    </source>
</reference>
<dbReference type="InterPro" id="IPR005814">
    <property type="entry name" value="Aminotrans_3"/>
</dbReference>
<dbReference type="Pfam" id="PF00202">
    <property type="entry name" value="Aminotran_3"/>
    <property type="match status" value="1"/>
</dbReference>
<evidence type="ECO:0000256" key="1">
    <source>
        <dbReference type="ARBA" id="ARBA00008954"/>
    </source>
</evidence>
<dbReference type="CDD" id="cd00610">
    <property type="entry name" value="OAT_like"/>
    <property type="match status" value="1"/>
</dbReference>
<dbReference type="InterPro" id="IPR049704">
    <property type="entry name" value="Aminotrans_3_PPA_site"/>
</dbReference>
<dbReference type="InterPro" id="IPR015421">
    <property type="entry name" value="PyrdxlP-dep_Trfase_major"/>
</dbReference>
<dbReference type="PROSITE" id="PS00600">
    <property type="entry name" value="AA_TRANSFER_CLASS_3"/>
    <property type="match status" value="1"/>
</dbReference>
<keyword evidence="4" id="KW-0808">Transferase</keyword>
<comment type="similarity">
    <text evidence="1 3">Belongs to the class-III pyridoxal-phosphate-dependent aminotransferase family.</text>
</comment>
<evidence type="ECO:0000256" key="3">
    <source>
        <dbReference type="RuleBase" id="RU003560"/>
    </source>
</evidence>
<evidence type="ECO:0000256" key="2">
    <source>
        <dbReference type="ARBA" id="ARBA00022898"/>
    </source>
</evidence>
<dbReference type="GO" id="GO:0008483">
    <property type="term" value="F:transaminase activity"/>
    <property type="evidence" value="ECO:0007669"/>
    <property type="project" value="UniProtKB-KW"/>
</dbReference>
<organism evidence="4 5">
    <name type="scientific">Ditylenchus destructor</name>
    <dbReference type="NCBI Taxonomy" id="166010"/>
    <lineage>
        <taxon>Eukaryota</taxon>
        <taxon>Metazoa</taxon>
        <taxon>Ecdysozoa</taxon>
        <taxon>Nematoda</taxon>
        <taxon>Chromadorea</taxon>
        <taxon>Rhabditida</taxon>
        <taxon>Tylenchina</taxon>
        <taxon>Tylenchomorpha</taxon>
        <taxon>Sphaerularioidea</taxon>
        <taxon>Anguinidae</taxon>
        <taxon>Anguininae</taxon>
        <taxon>Ditylenchus</taxon>
    </lineage>
</organism>
<dbReference type="Gene3D" id="3.40.640.10">
    <property type="entry name" value="Type I PLP-dependent aspartate aminotransferase-like (Major domain)"/>
    <property type="match status" value="1"/>
</dbReference>
<name>A0AAD4RCL0_9BILA</name>
<dbReference type="InterPro" id="IPR015424">
    <property type="entry name" value="PyrdxlP-dep_Trfase"/>
</dbReference>
<dbReference type="Proteomes" id="UP001201812">
    <property type="component" value="Unassembled WGS sequence"/>
</dbReference>
<dbReference type="AlphaFoldDB" id="A0AAD4RCL0"/>
<keyword evidence="2 3" id="KW-0663">Pyridoxal phosphate</keyword>
<keyword evidence="4" id="KW-0032">Aminotransferase</keyword>
<protein>
    <submittedName>
        <fullName evidence="4">Aminotransferase class-III domain-containing protein</fullName>
    </submittedName>
</protein>
<comment type="caution">
    <text evidence="4">The sequence shown here is derived from an EMBL/GenBank/DDBJ whole genome shotgun (WGS) entry which is preliminary data.</text>
</comment>
<dbReference type="GO" id="GO:0030170">
    <property type="term" value="F:pyridoxal phosphate binding"/>
    <property type="evidence" value="ECO:0007669"/>
    <property type="project" value="InterPro"/>
</dbReference>
<keyword evidence="5" id="KW-1185">Reference proteome</keyword>
<dbReference type="EMBL" id="JAKKPZ010000002">
    <property type="protein sequence ID" value="KAI1726589.1"/>
    <property type="molecule type" value="Genomic_DNA"/>
</dbReference>
<proteinExistence type="inferred from homology"/>
<evidence type="ECO:0000313" key="4">
    <source>
        <dbReference type="EMBL" id="KAI1726589.1"/>
    </source>
</evidence>
<accession>A0AAD4RCL0</accession>
<evidence type="ECO:0000313" key="5">
    <source>
        <dbReference type="Proteomes" id="UP001201812"/>
    </source>
</evidence>
<dbReference type="PANTHER" id="PTHR45688:SF13">
    <property type="entry name" value="ALANINE--GLYOXYLATE AMINOTRANSFERASE 2-LIKE"/>
    <property type="match status" value="1"/>
</dbReference>
<dbReference type="PIRSF" id="PIRSF000521">
    <property type="entry name" value="Transaminase_4ab_Lys_Orn"/>
    <property type="match status" value="1"/>
</dbReference>
<dbReference type="GO" id="GO:0005739">
    <property type="term" value="C:mitochondrion"/>
    <property type="evidence" value="ECO:0007669"/>
    <property type="project" value="TreeGrafter"/>
</dbReference>
<gene>
    <name evidence="4" type="ORF">DdX_03311</name>
</gene>
<dbReference type="InterPro" id="IPR015422">
    <property type="entry name" value="PyrdxlP-dep_Trfase_small"/>
</dbReference>
<dbReference type="SUPFAM" id="SSF53383">
    <property type="entry name" value="PLP-dependent transferases"/>
    <property type="match status" value="1"/>
</dbReference>
<dbReference type="PANTHER" id="PTHR45688">
    <property type="match status" value="1"/>
</dbReference>